<feature type="domain" description="Transcription regulator PadR N-terminal" evidence="1">
    <location>
        <begin position="25"/>
        <end position="95"/>
    </location>
</feature>
<keyword evidence="3" id="KW-1185">Reference proteome</keyword>
<reference evidence="3" key="1">
    <citation type="journal article" date="2019" name="Int. J. Syst. Evol. Microbiol.">
        <title>The Global Catalogue of Microorganisms (GCM) 10K type strain sequencing project: providing services to taxonomists for standard genome sequencing and annotation.</title>
        <authorList>
            <consortium name="The Broad Institute Genomics Platform"/>
            <consortium name="The Broad Institute Genome Sequencing Center for Infectious Disease"/>
            <person name="Wu L."/>
            <person name="Ma J."/>
        </authorList>
    </citation>
    <scope>NUCLEOTIDE SEQUENCE [LARGE SCALE GENOMIC DNA]</scope>
    <source>
        <strain evidence="3">JCM 3380</strain>
    </source>
</reference>
<gene>
    <name evidence="2" type="ORF">GCM10010492_66520</name>
</gene>
<name>A0ABP3E9N2_9PSEU</name>
<dbReference type="Pfam" id="PF03551">
    <property type="entry name" value="PadR"/>
    <property type="match status" value="1"/>
</dbReference>
<dbReference type="InterPro" id="IPR052509">
    <property type="entry name" value="Metal_resp_DNA-bind_regulator"/>
</dbReference>
<organism evidence="2 3">
    <name type="scientific">Saccharothrix mutabilis subsp. mutabilis</name>
    <dbReference type="NCBI Taxonomy" id="66855"/>
    <lineage>
        <taxon>Bacteria</taxon>
        <taxon>Bacillati</taxon>
        <taxon>Actinomycetota</taxon>
        <taxon>Actinomycetes</taxon>
        <taxon>Pseudonocardiales</taxon>
        <taxon>Pseudonocardiaceae</taxon>
        <taxon>Saccharothrix</taxon>
    </lineage>
</organism>
<dbReference type="PANTHER" id="PTHR33169:SF14">
    <property type="entry name" value="TRANSCRIPTIONAL REGULATOR RV3488"/>
    <property type="match status" value="1"/>
</dbReference>
<dbReference type="SUPFAM" id="SSF46785">
    <property type="entry name" value="Winged helix' DNA-binding domain"/>
    <property type="match status" value="1"/>
</dbReference>
<dbReference type="InterPro" id="IPR005149">
    <property type="entry name" value="Tscrpt_reg_PadR_N"/>
</dbReference>
<evidence type="ECO:0000313" key="2">
    <source>
        <dbReference type="EMBL" id="GAA0256302.1"/>
    </source>
</evidence>
<evidence type="ECO:0000313" key="3">
    <source>
        <dbReference type="Proteomes" id="UP001500416"/>
    </source>
</evidence>
<dbReference type="InterPro" id="IPR036388">
    <property type="entry name" value="WH-like_DNA-bd_sf"/>
</dbReference>
<sequence>MAPPASLLGRAPLAQMRRGVVEYCVLALLERRERYAVELVAVLTRHGLIGGEGTIYPLLSRLRKQGLVETTWQESDTGPPRRYYRVSPEGAAALEQFVRDWTALTTSVQGIIAGEDDLA</sequence>
<dbReference type="Proteomes" id="UP001500416">
    <property type="component" value="Unassembled WGS sequence"/>
</dbReference>
<comment type="caution">
    <text evidence="2">The sequence shown here is derived from an EMBL/GenBank/DDBJ whole genome shotgun (WGS) entry which is preliminary data.</text>
</comment>
<evidence type="ECO:0000259" key="1">
    <source>
        <dbReference type="Pfam" id="PF03551"/>
    </source>
</evidence>
<dbReference type="Gene3D" id="1.10.10.10">
    <property type="entry name" value="Winged helix-like DNA-binding domain superfamily/Winged helix DNA-binding domain"/>
    <property type="match status" value="1"/>
</dbReference>
<dbReference type="PANTHER" id="PTHR33169">
    <property type="entry name" value="PADR-FAMILY TRANSCRIPTIONAL REGULATOR"/>
    <property type="match status" value="1"/>
</dbReference>
<protein>
    <submittedName>
        <fullName evidence="2">PadR family transcriptional regulator</fullName>
    </submittedName>
</protein>
<accession>A0ABP3E9N2</accession>
<proteinExistence type="predicted"/>
<dbReference type="EMBL" id="BAAABU010000024">
    <property type="protein sequence ID" value="GAA0256302.1"/>
    <property type="molecule type" value="Genomic_DNA"/>
</dbReference>
<dbReference type="InterPro" id="IPR036390">
    <property type="entry name" value="WH_DNA-bd_sf"/>
</dbReference>